<evidence type="ECO:0000313" key="2">
    <source>
        <dbReference type="EMBL" id="RVT50141.1"/>
    </source>
</evidence>
<evidence type="ECO:0000313" key="3">
    <source>
        <dbReference type="Proteomes" id="UP000288178"/>
    </source>
</evidence>
<protein>
    <recommendedName>
        <fullName evidence="4">Lipoprotein</fullName>
    </recommendedName>
</protein>
<dbReference type="Proteomes" id="UP000288178">
    <property type="component" value="Unassembled WGS sequence"/>
</dbReference>
<sequence length="198" mass="21540">MTPRSIRRLAAAFVVLLAAGCAQVSHVQTGDVVLRDRLTVTVDKAWNQFESALGDNVPTWTQDGFTVDALRFYVGLADGELIAPTPSEPKGQQPLAFKAGMRPAQIVALFETYYSRGGSTFTLDNLSPAPFAGGDGFRFEFSSIRKHDEVTLRGIGWGAVRDGRLYVITYAAPRLSFFDRHRGSAEAIARSARITGKG</sequence>
<evidence type="ECO:0008006" key="4">
    <source>
        <dbReference type="Google" id="ProtNLM"/>
    </source>
</evidence>
<proteinExistence type="predicted"/>
<dbReference type="EMBL" id="SACT01000006">
    <property type="protein sequence ID" value="RVT50141.1"/>
    <property type="molecule type" value="Genomic_DNA"/>
</dbReference>
<dbReference type="AlphaFoldDB" id="A0A3S2UNP7"/>
<comment type="caution">
    <text evidence="2">The sequence shown here is derived from an EMBL/GenBank/DDBJ whole genome shotgun (WGS) entry which is preliminary data.</text>
</comment>
<reference evidence="2 3" key="1">
    <citation type="submission" date="2019-01" db="EMBL/GenBank/DDBJ databases">
        <authorList>
            <person name="Chen W.-M."/>
        </authorList>
    </citation>
    <scope>NUCLEOTIDE SEQUENCE [LARGE SCALE GENOMIC DNA]</scope>
    <source>
        <strain evidence="2 3">ICH-3</strain>
    </source>
</reference>
<organism evidence="2 3">
    <name type="scientific">Rubrivivax albus</name>
    <dbReference type="NCBI Taxonomy" id="2499835"/>
    <lineage>
        <taxon>Bacteria</taxon>
        <taxon>Pseudomonadati</taxon>
        <taxon>Pseudomonadota</taxon>
        <taxon>Betaproteobacteria</taxon>
        <taxon>Burkholderiales</taxon>
        <taxon>Sphaerotilaceae</taxon>
        <taxon>Rubrivivax</taxon>
    </lineage>
</organism>
<feature type="signal peptide" evidence="1">
    <location>
        <begin position="1"/>
        <end position="24"/>
    </location>
</feature>
<name>A0A3S2UNP7_9BURK</name>
<dbReference type="RefSeq" id="WP_128199651.1">
    <property type="nucleotide sequence ID" value="NZ_SACT01000006.1"/>
</dbReference>
<keyword evidence="3" id="KW-1185">Reference proteome</keyword>
<dbReference type="PROSITE" id="PS51257">
    <property type="entry name" value="PROKAR_LIPOPROTEIN"/>
    <property type="match status" value="1"/>
</dbReference>
<evidence type="ECO:0000256" key="1">
    <source>
        <dbReference type="SAM" id="SignalP"/>
    </source>
</evidence>
<dbReference type="OrthoDB" id="8565768at2"/>
<keyword evidence="1" id="KW-0732">Signal</keyword>
<feature type="chain" id="PRO_5018673948" description="Lipoprotein" evidence="1">
    <location>
        <begin position="25"/>
        <end position="198"/>
    </location>
</feature>
<accession>A0A3S2UNP7</accession>
<gene>
    <name evidence="2" type="ORF">ENE75_17700</name>
</gene>